<gene>
    <name evidence="1" type="ORF">ACFQ07_05595</name>
</gene>
<dbReference type="Proteomes" id="UP001597083">
    <property type="component" value="Unassembled WGS sequence"/>
</dbReference>
<proteinExistence type="predicted"/>
<sequence>AWFAHLAERLRGMSREARHPRDDVLELKQKITFLEVRVENLRQTTEQLHAADVTLEQRLETLDVTTAKRGDELDRRLDAMGRQFEDTVSRLTDNQEVITGIKAFLRLLRTESA</sequence>
<evidence type="ECO:0000313" key="2">
    <source>
        <dbReference type="Proteomes" id="UP001597083"/>
    </source>
</evidence>
<keyword evidence="2" id="KW-1185">Reference proteome</keyword>
<organism evidence="1 2">
    <name type="scientific">Actinomadura adrarensis</name>
    <dbReference type="NCBI Taxonomy" id="1819600"/>
    <lineage>
        <taxon>Bacteria</taxon>
        <taxon>Bacillati</taxon>
        <taxon>Actinomycetota</taxon>
        <taxon>Actinomycetes</taxon>
        <taxon>Streptosporangiales</taxon>
        <taxon>Thermomonosporaceae</taxon>
        <taxon>Actinomadura</taxon>
    </lineage>
</organism>
<evidence type="ECO:0000313" key="1">
    <source>
        <dbReference type="EMBL" id="MFD0851681.1"/>
    </source>
</evidence>
<protein>
    <submittedName>
        <fullName evidence="1">Uncharacterized protein</fullName>
    </submittedName>
</protein>
<dbReference type="EMBL" id="JBHTIR010000689">
    <property type="protein sequence ID" value="MFD0851681.1"/>
    <property type="molecule type" value="Genomic_DNA"/>
</dbReference>
<reference evidence="2" key="1">
    <citation type="journal article" date="2019" name="Int. J. Syst. Evol. Microbiol.">
        <title>The Global Catalogue of Microorganisms (GCM) 10K type strain sequencing project: providing services to taxonomists for standard genome sequencing and annotation.</title>
        <authorList>
            <consortium name="The Broad Institute Genomics Platform"/>
            <consortium name="The Broad Institute Genome Sequencing Center for Infectious Disease"/>
            <person name="Wu L."/>
            <person name="Ma J."/>
        </authorList>
    </citation>
    <scope>NUCLEOTIDE SEQUENCE [LARGE SCALE GENOMIC DNA]</scope>
    <source>
        <strain evidence="2">JCM 31696</strain>
    </source>
</reference>
<feature type="non-terminal residue" evidence="1">
    <location>
        <position position="1"/>
    </location>
</feature>
<accession>A0ABW3CB29</accession>
<comment type="caution">
    <text evidence="1">The sequence shown here is derived from an EMBL/GenBank/DDBJ whole genome shotgun (WGS) entry which is preliminary data.</text>
</comment>
<name>A0ABW3CB29_9ACTN</name>